<accession>A0A554LUC9</accession>
<dbReference type="Proteomes" id="UP000318711">
    <property type="component" value="Unassembled WGS sequence"/>
</dbReference>
<proteinExistence type="predicted"/>
<gene>
    <name evidence="1" type="ORF">CEN88_336</name>
</gene>
<dbReference type="AlphaFoldDB" id="A0A554LUC9"/>
<evidence type="ECO:0000313" key="2">
    <source>
        <dbReference type="Proteomes" id="UP000318711"/>
    </source>
</evidence>
<feature type="non-terminal residue" evidence="1">
    <location>
        <position position="46"/>
    </location>
</feature>
<name>A0A554LUC9_9BACT</name>
<reference evidence="1 2" key="1">
    <citation type="submission" date="2017-07" db="EMBL/GenBank/DDBJ databases">
        <title>Mechanisms for carbon and nitrogen cycling indicate functional differentiation within the Candidate Phyla Radiation.</title>
        <authorList>
            <person name="Danczak R.E."/>
            <person name="Johnston M.D."/>
            <person name="Kenah C."/>
            <person name="Slattery M."/>
            <person name="Wrighton K.C."/>
            <person name="Wilkins M.J."/>
        </authorList>
    </citation>
    <scope>NUCLEOTIDE SEQUENCE [LARGE SCALE GENOMIC DNA]</scope>
    <source>
        <strain evidence="1">Licking1014_2</strain>
    </source>
</reference>
<sequence>MEGGVNLAQMLVGNMGVALGGDDGFVAEQLLDAAQVGAGAEQISGK</sequence>
<dbReference type="EMBL" id="VMGL01000038">
    <property type="protein sequence ID" value="TSC96471.1"/>
    <property type="molecule type" value="Genomic_DNA"/>
</dbReference>
<comment type="caution">
    <text evidence="1">The sequence shown here is derived from an EMBL/GenBank/DDBJ whole genome shotgun (WGS) entry which is preliminary data.</text>
</comment>
<protein>
    <submittedName>
        <fullName evidence="1">Uncharacterized protein</fullName>
    </submittedName>
</protein>
<organism evidence="1 2">
    <name type="scientific">Candidatus Berkelbacteria bacterium Licking1014_2</name>
    <dbReference type="NCBI Taxonomy" id="2017146"/>
    <lineage>
        <taxon>Bacteria</taxon>
        <taxon>Candidatus Berkelbacteria</taxon>
    </lineage>
</organism>
<evidence type="ECO:0000313" key="1">
    <source>
        <dbReference type="EMBL" id="TSC96471.1"/>
    </source>
</evidence>